<sequence length="310" mass="30178">MNHIYRLVWCKSLNALVVASELSSRQHGGVSASSRSGKTAKLLSIALLGMGGFIYATGAFAQSTGNAKLDDLQSLVSKYDAPLVGATSSGTVQAVVGAPVTVVKQTLSSLPVGSTLGQVGQVVKSTLASVPPVHAGAHLSTPVAHVHAGVRINHHGVAIGAGVHTSSLASAVASVTNQASGLPVAGKVLSGVGGVVNTVAAAVPPLHLGVGVTVGAPSATEPMVADRQRYDSHVSSQARALGIADGNGGGLPTQVIDGVVANVAKVPVVGPIVGQVGGALTSVASGAGNPAGALGNVVGTVTGATSQIPV</sequence>
<dbReference type="InterPro" id="IPR024973">
    <property type="entry name" value="ESPR"/>
</dbReference>
<feature type="domain" description="ESPR" evidence="2">
    <location>
        <begin position="1"/>
        <end position="48"/>
    </location>
</feature>
<dbReference type="EMBL" id="FOSR01000010">
    <property type="protein sequence ID" value="SFK98224.1"/>
    <property type="molecule type" value="Genomic_DNA"/>
</dbReference>
<feature type="transmembrane region" description="Helical" evidence="1">
    <location>
        <begin position="42"/>
        <end position="61"/>
    </location>
</feature>
<evidence type="ECO:0000313" key="3">
    <source>
        <dbReference type="EMBL" id="SFK98224.1"/>
    </source>
</evidence>
<protein>
    <submittedName>
        <fullName evidence="3">Extended Signal Peptide of Type V secretion system</fullName>
    </submittedName>
</protein>
<evidence type="ECO:0000313" key="4">
    <source>
        <dbReference type="Proteomes" id="UP000198725"/>
    </source>
</evidence>
<keyword evidence="1" id="KW-0472">Membrane</keyword>
<feature type="non-terminal residue" evidence="3">
    <location>
        <position position="310"/>
    </location>
</feature>
<keyword evidence="4" id="KW-1185">Reference proteome</keyword>
<evidence type="ECO:0000256" key="1">
    <source>
        <dbReference type="SAM" id="Phobius"/>
    </source>
</evidence>
<gene>
    <name evidence="3" type="ORF">SAMN05192579_11092</name>
</gene>
<dbReference type="RefSeq" id="WP_217638573.1">
    <property type="nucleotide sequence ID" value="NZ_FOSR01000010.1"/>
</dbReference>
<keyword evidence="1" id="KW-0812">Transmembrane</keyword>
<dbReference type="AlphaFoldDB" id="A0A1I4DXE0"/>
<dbReference type="Pfam" id="PF13018">
    <property type="entry name" value="ESPR"/>
    <property type="match status" value="1"/>
</dbReference>
<keyword evidence="1" id="KW-1133">Transmembrane helix</keyword>
<dbReference type="Proteomes" id="UP000198725">
    <property type="component" value="Unassembled WGS sequence"/>
</dbReference>
<proteinExistence type="predicted"/>
<reference evidence="4" key="1">
    <citation type="submission" date="2016-10" db="EMBL/GenBank/DDBJ databases">
        <authorList>
            <person name="Varghese N."/>
            <person name="Submissions S."/>
        </authorList>
    </citation>
    <scope>NUCLEOTIDE SEQUENCE [LARGE SCALE GENOMIC DNA]</scope>
    <source>
        <strain evidence="4">MO64</strain>
    </source>
</reference>
<evidence type="ECO:0000259" key="2">
    <source>
        <dbReference type="Pfam" id="PF13018"/>
    </source>
</evidence>
<organism evidence="3 4">
    <name type="scientific">Rhodanobacter glycinis</name>
    <dbReference type="NCBI Taxonomy" id="582702"/>
    <lineage>
        <taxon>Bacteria</taxon>
        <taxon>Pseudomonadati</taxon>
        <taxon>Pseudomonadota</taxon>
        <taxon>Gammaproteobacteria</taxon>
        <taxon>Lysobacterales</taxon>
        <taxon>Rhodanobacteraceae</taxon>
        <taxon>Rhodanobacter</taxon>
    </lineage>
</organism>
<name>A0A1I4DXE0_9GAMM</name>
<accession>A0A1I4DXE0</accession>